<dbReference type="HOGENOM" id="CLU_000445_92_10_0"/>
<feature type="domain" description="Response regulatory" evidence="2">
    <location>
        <begin position="2"/>
        <end position="119"/>
    </location>
</feature>
<dbReference type="AlphaFoldDB" id="D2R6C5"/>
<dbReference type="InterPro" id="IPR011006">
    <property type="entry name" value="CheY-like_superfamily"/>
</dbReference>
<dbReference type="InterPro" id="IPR003607">
    <property type="entry name" value="HD/PDEase_dom"/>
</dbReference>
<dbReference type="GO" id="GO:0000160">
    <property type="term" value="P:phosphorelay signal transduction system"/>
    <property type="evidence" value="ECO:0007669"/>
    <property type="project" value="InterPro"/>
</dbReference>
<gene>
    <name evidence="4" type="ordered locus">Psta_0818</name>
</gene>
<dbReference type="SUPFAM" id="SSF52172">
    <property type="entry name" value="CheY-like"/>
    <property type="match status" value="1"/>
</dbReference>
<dbReference type="Pfam" id="PF13487">
    <property type="entry name" value="HD_5"/>
    <property type="match status" value="1"/>
</dbReference>
<proteinExistence type="predicted"/>
<dbReference type="eggNOG" id="COG3437">
    <property type="taxonomic scope" value="Bacteria"/>
</dbReference>
<dbReference type="CDD" id="cd00077">
    <property type="entry name" value="HDc"/>
    <property type="match status" value="1"/>
</dbReference>
<evidence type="ECO:0000256" key="1">
    <source>
        <dbReference type="PROSITE-ProRule" id="PRU00169"/>
    </source>
</evidence>
<dbReference type="Pfam" id="PF00072">
    <property type="entry name" value="Response_reg"/>
    <property type="match status" value="1"/>
</dbReference>
<dbReference type="Gene3D" id="1.10.3210.10">
    <property type="entry name" value="Hypothetical protein af1432"/>
    <property type="match status" value="1"/>
</dbReference>
<name>D2R6C5_PIRSD</name>
<dbReference type="InterPro" id="IPR001789">
    <property type="entry name" value="Sig_transdc_resp-reg_receiver"/>
</dbReference>
<dbReference type="EMBL" id="CP001848">
    <property type="protein sequence ID" value="ADB15503.1"/>
    <property type="molecule type" value="Genomic_DNA"/>
</dbReference>
<protein>
    <submittedName>
        <fullName evidence="4">Response regulator receiver modulated metal dependent phosphohydrolase</fullName>
    </submittedName>
</protein>
<feature type="modified residue" description="4-aspartylphosphate" evidence="1">
    <location>
        <position position="52"/>
    </location>
</feature>
<sequence length="347" mass="38325">MKILIADDDDLALEMLEHTLRRAGYEVETARNGREALARLKQVDAPRLVISDWEMPEMTGIELCAAIRSGGFDSYIYAILLTSHARPEEIVQGMSAGADDFVAKPFNTAELLVRIRAGARILSLETREMAIFALAKLAESRDPETGHHLERVQCYSRVLAQRLAEQACYHDEVDSELIHLIYLTSPLHDIGKVGIPDCVLRKPGRLNDDEFAIMKTHATLGAATLDAALIKFPDARFLTVARDIAASHHERWDGRGYPSGLKGKEIPLCGRIVALADVYDALTSRRCYKEAFTHTVAKSIIVGDSGSHFDPAVVEAFLAAEQDFLEIQKRFSVEAAEAAEKDILVGV</sequence>
<evidence type="ECO:0000259" key="2">
    <source>
        <dbReference type="PROSITE" id="PS50110"/>
    </source>
</evidence>
<dbReference type="PROSITE" id="PS50110">
    <property type="entry name" value="RESPONSE_REGULATORY"/>
    <property type="match status" value="1"/>
</dbReference>
<dbReference type="OrthoDB" id="9804747at2"/>
<dbReference type="PANTHER" id="PTHR45228">
    <property type="entry name" value="CYCLIC DI-GMP PHOSPHODIESTERASE TM_0186-RELATED"/>
    <property type="match status" value="1"/>
</dbReference>
<dbReference type="SMART" id="SM00471">
    <property type="entry name" value="HDc"/>
    <property type="match status" value="1"/>
</dbReference>
<dbReference type="GO" id="GO:0016787">
    <property type="term" value="F:hydrolase activity"/>
    <property type="evidence" value="ECO:0007669"/>
    <property type="project" value="UniProtKB-KW"/>
</dbReference>
<feature type="domain" description="HD-GYP" evidence="3">
    <location>
        <begin position="123"/>
        <end position="333"/>
    </location>
</feature>
<dbReference type="Proteomes" id="UP000001887">
    <property type="component" value="Chromosome"/>
</dbReference>
<evidence type="ECO:0000313" key="4">
    <source>
        <dbReference type="EMBL" id="ADB15503.1"/>
    </source>
</evidence>
<dbReference type="Gene3D" id="3.40.50.2300">
    <property type="match status" value="1"/>
</dbReference>
<dbReference type="InterPro" id="IPR037522">
    <property type="entry name" value="HD_GYP_dom"/>
</dbReference>
<dbReference type="STRING" id="530564.Psta_0818"/>
<accession>D2R6C5</accession>
<dbReference type="PANTHER" id="PTHR45228:SF5">
    <property type="entry name" value="CYCLIC DI-GMP PHOSPHODIESTERASE VC_1348-RELATED"/>
    <property type="match status" value="1"/>
</dbReference>
<dbReference type="PROSITE" id="PS51832">
    <property type="entry name" value="HD_GYP"/>
    <property type="match status" value="1"/>
</dbReference>
<dbReference type="SUPFAM" id="SSF109604">
    <property type="entry name" value="HD-domain/PDEase-like"/>
    <property type="match status" value="1"/>
</dbReference>
<keyword evidence="5" id="KW-1185">Reference proteome</keyword>
<keyword evidence="1" id="KW-0597">Phosphoprotein</keyword>
<evidence type="ECO:0000313" key="5">
    <source>
        <dbReference type="Proteomes" id="UP000001887"/>
    </source>
</evidence>
<keyword evidence="4" id="KW-0378">Hydrolase</keyword>
<evidence type="ECO:0000259" key="3">
    <source>
        <dbReference type="PROSITE" id="PS51832"/>
    </source>
</evidence>
<dbReference type="KEGG" id="psl:Psta_0818"/>
<dbReference type="SMART" id="SM00448">
    <property type="entry name" value="REC"/>
    <property type="match status" value="1"/>
</dbReference>
<reference evidence="4 5" key="1">
    <citation type="journal article" date="2009" name="Stand. Genomic Sci.">
        <title>Complete genome sequence of Pirellula staleyi type strain (ATCC 27377).</title>
        <authorList>
            <person name="Clum A."/>
            <person name="Tindall B.J."/>
            <person name="Sikorski J."/>
            <person name="Ivanova N."/>
            <person name="Mavrommatis K."/>
            <person name="Lucas S."/>
            <person name="Glavina del Rio T."/>
            <person name="Nolan M."/>
            <person name="Chen F."/>
            <person name="Tice H."/>
            <person name="Pitluck S."/>
            <person name="Cheng J.F."/>
            <person name="Chertkov O."/>
            <person name="Brettin T."/>
            <person name="Han C."/>
            <person name="Detter J.C."/>
            <person name="Kuske C."/>
            <person name="Bruce D."/>
            <person name="Goodwin L."/>
            <person name="Ovchinikova G."/>
            <person name="Pati A."/>
            <person name="Mikhailova N."/>
            <person name="Chen A."/>
            <person name="Palaniappan K."/>
            <person name="Land M."/>
            <person name="Hauser L."/>
            <person name="Chang Y.J."/>
            <person name="Jeffries C.D."/>
            <person name="Chain P."/>
            <person name="Rohde M."/>
            <person name="Goker M."/>
            <person name="Bristow J."/>
            <person name="Eisen J.A."/>
            <person name="Markowitz V."/>
            <person name="Hugenholtz P."/>
            <person name="Kyrpides N.C."/>
            <person name="Klenk H.P."/>
            <person name="Lapidus A."/>
        </authorList>
    </citation>
    <scope>NUCLEOTIDE SEQUENCE [LARGE SCALE GENOMIC DNA]</scope>
    <source>
        <strain evidence="5">ATCC 27377 / DSM 6068 / ICPB 4128</strain>
    </source>
</reference>
<organism evidence="4 5">
    <name type="scientific">Pirellula staleyi (strain ATCC 27377 / DSM 6068 / ICPB 4128)</name>
    <name type="common">Pirella staleyi</name>
    <dbReference type="NCBI Taxonomy" id="530564"/>
    <lineage>
        <taxon>Bacteria</taxon>
        <taxon>Pseudomonadati</taxon>
        <taxon>Planctomycetota</taxon>
        <taxon>Planctomycetia</taxon>
        <taxon>Pirellulales</taxon>
        <taxon>Pirellulaceae</taxon>
        <taxon>Pirellula</taxon>
    </lineage>
</organism>
<dbReference type="InterPro" id="IPR052020">
    <property type="entry name" value="Cyclic_di-GMP/3'3'-cGAMP_PDE"/>
</dbReference>